<dbReference type="FunFam" id="3.40.50.300:FF:000930">
    <property type="entry name" value="ORC1-type DNA replication protein"/>
    <property type="match status" value="1"/>
</dbReference>
<feature type="domain" description="AAA+ ATPase" evidence="6">
    <location>
        <begin position="55"/>
        <end position="209"/>
    </location>
</feature>
<dbReference type="Pfam" id="PF09079">
    <property type="entry name" value="WHD_Cdc6"/>
    <property type="match status" value="1"/>
</dbReference>
<keyword evidence="2 5" id="KW-0235">DNA replication</keyword>
<dbReference type="EMBL" id="AP031322">
    <property type="protein sequence ID" value="BFH73340.1"/>
    <property type="molecule type" value="Genomic_DNA"/>
</dbReference>
<comment type="function">
    <text evidence="5">Involved in regulation of DNA replication.</text>
</comment>
<dbReference type="InterPro" id="IPR015163">
    <property type="entry name" value="Cdc6_C"/>
</dbReference>
<dbReference type="PANTHER" id="PTHR10763">
    <property type="entry name" value="CELL DIVISION CONTROL PROTEIN 6-RELATED"/>
    <property type="match status" value="1"/>
</dbReference>
<dbReference type="GeneID" id="92354222"/>
<dbReference type="InterPro" id="IPR055237">
    <property type="entry name" value="Cdc6_lid"/>
</dbReference>
<dbReference type="FunFam" id="1.10.8.60:FF:000073">
    <property type="entry name" value="ORC1-type DNA replication protein"/>
    <property type="match status" value="1"/>
</dbReference>
<dbReference type="SMART" id="SM00382">
    <property type="entry name" value="AAA"/>
    <property type="match status" value="1"/>
</dbReference>
<gene>
    <name evidence="8" type="ORF">SJAV_12840</name>
</gene>
<feature type="domain" description="Cdc6 C-terminal" evidence="7">
    <location>
        <begin position="303"/>
        <end position="385"/>
    </location>
</feature>
<dbReference type="GO" id="GO:0006260">
    <property type="term" value="P:DNA replication"/>
    <property type="evidence" value="ECO:0007669"/>
    <property type="project" value="UniProtKB-UniRule"/>
</dbReference>
<protein>
    <recommendedName>
        <fullName evidence="5">ORC1-type DNA replication protein</fullName>
    </recommendedName>
</protein>
<dbReference type="SMART" id="SM01074">
    <property type="entry name" value="Cdc6_C"/>
    <property type="match status" value="1"/>
</dbReference>
<dbReference type="PANTHER" id="PTHR10763:SF26">
    <property type="entry name" value="CELL DIVISION CONTROL PROTEIN 6 HOMOLOG"/>
    <property type="match status" value="1"/>
</dbReference>
<dbReference type="InterPro" id="IPR050311">
    <property type="entry name" value="ORC1/CDC6"/>
</dbReference>
<feature type="binding site" evidence="5">
    <location>
        <position position="208"/>
    </location>
    <ligand>
        <name>ATP</name>
        <dbReference type="ChEBI" id="CHEBI:30616"/>
    </ligand>
</feature>
<dbReference type="InterPro" id="IPR049945">
    <property type="entry name" value="AAA_22"/>
</dbReference>
<comment type="similarity">
    <text evidence="1 5">Belongs to the CDC6/cdc18 family.</text>
</comment>
<dbReference type="SUPFAM" id="SSF46785">
    <property type="entry name" value="Winged helix' DNA-binding domain"/>
    <property type="match status" value="1"/>
</dbReference>
<dbReference type="InterPro" id="IPR014277">
    <property type="entry name" value="Orc1/Cdc6_arc"/>
</dbReference>
<dbReference type="NCBIfam" id="TIGR02928">
    <property type="entry name" value="orc1/cdc6 family replication initiation protein"/>
    <property type="match status" value="1"/>
</dbReference>
<name>A0AAT9GQX1_9CREN</name>
<evidence type="ECO:0000313" key="8">
    <source>
        <dbReference type="EMBL" id="BFH73340.1"/>
    </source>
</evidence>
<dbReference type="Gene3D" id="1.10.8.60">
    <property type="match status" value="1"/>
</dbReference>
<dbReference type="CDD" id="cd08768">
    <property type="entry name" value="Cdc6_C"/>
    <property type="match status" value="1"/>
</dbReference>
<dbReference type="GO" id="GO:0016887">
    <property type="term" value="F:ATP hydrolysis activity"/>
    <property type="evidence" value="ECO:0007669"/>
    <property type="project" value="InterPro"/>
</dbReference>
<dbReference type="AlphaFoldDB" id="A0AAT9GQX1"/>
<evidence type="ECO:0000256" key="4">
    <source>
        <dbReference type="ARBA" id="ARBA00022840"/>
    </source>
</evidence>
<dbReference type="HAMAP" id="MF_01407">
    <property type="entry name" value="ORC1_type_DNA_replic_protein"/>
    <property type="match status" value="1"/>
</dbReference>
<dbReference type="KEGG" id="sjv:SJAV_12840"/>
<dbReference type="CDD" id="cd00009">
    <property type="entry name" value="AAA"/>
    <property type="match status" value="1"/>
</dbReference>
<keyword evidence="4 5" id="KW-0067">ATP-binding</keyword>
<dbReference type="GO" id="GO:0005524">
    <property type="term" value="F:ATP binding"/>
    <property type="evidence" value="ECO:0007669"/>
    <property type="project" value="UniProtKB-UniRule"/>
</dbReference>
<keyword evidence="3 5" id="KW-0547">Nucleotide-binding</keyword>
<evidence type="ECO:0000256" key="1">
    <source>
        <dbReference type="ARBA" id="ARBA00006184"/>
    </source>
</evidence>
<dbReference type="SUPFAM" id="SSF52540">
    <property type="entry name" value="P-loop containing nucleoside triphosphate hydrolases"/>
    <property type="match status" value="1"/>
</dbReference>
<dbReference type="CDD" id="cd18139">
    <property type="entry name" value="HLD_clamp_RarA"/>
    <property type="match status" value="1"/>
</dbReference>
<dbReference type="NCBIfam" id="NF001625">
    <property type="entry name" value="PRK00411.1-3"/>
    <property type="match status" value="1"/>
</dbReference>
<dbReference type="Gene3D" id="3.40.50.300">
    <property type="entry name" value="P-loop containing nucleotide triphosphate hydrolases"/>
    <property type="match status" value="1"/>
</dbReference>
<dbReference type="InterPro" id="IPR036390">
    <property type="entry name" value="WH_DNA-bd_sf"/>
</dbReference>
<evidence type="ECO:0000256" key="3">
    <source>
        <dbReference type="ARBA" id="ARBA00022741"/>
    </source>
</evidence>
<dbReference type="Pfam" id="PF22703">
    <property type="entry name" value="Cdc6_lid"/>
    <property type="match status" value="1"/>
</dbReference>
<dbReference type="Pfam" id="PF13401">
    <property type="entry name" value="AAA_22"/>
    <property type="match status" value="1"/>
</dbReference>
<feature type="binding site" evidence="5">
    <location>
        <position position="220"/>
    </location>
    <ligand>
        <name>ATP</name>
        <dbReference type="ChEBI" id="CHEBI:30616"/>
    </ligand>
</feature>
<evidence type="ECO:0000256" key="2">
    <source>
        <dbReference type="ARBA" id="ARBA00022705"/>
    </source>
</evidence>
<feature type="binding site" evidence="5">
    <location>
        <begin position="67"/>
        <end position="71"/>
    </location>
    <ligand>
        <name>ATP</name>
        <dbReference type="ChEBI" id="CHEBI:30616"/>
    </ligand>
</feature>
<dbReference type="InterPro" id="IPR003593">
    <property type="entry name" value="AAA+_ATPase"/>
</dbReference>
<dbReference type="InterPro" id="IPR027417">
    <property type="entry name" value="P-loop_NTPase"/>
</dbReference>
<evidence type="ECO:0000259" key="7">
    <source>
        <dbReference type="SMART" id="SM01074"/>
    </source>
</evidence>
<organism evidence="8">
    <name type="scientific">Sulfurisphaera javensis</name>
    <dbReference type="NCBI Taxonomy" id="2049879"/>
    <lineage>
        <taxon>Archaea</taxon>
        <taxon>Thermoproteota</taxon>
        <taxon>Thermoprotei</taxon>
        <taxon>Sulfolobales</taxon>
        <taxon>Sulfolobaceae</taxon>
        <taxon>Sulfurisphaera</taxon>
    </lineage>
</organism>
<evidence type="ECO:0000259" key="6">
    <source>
        <dbReference type="SMART" id="SM00382"/>
    </source>
</evidence>
<dbReference type="RefSeq" id="WP_369611486.1">
    <property type="nucleotide sequence ID" value="NZ_AP031322.1"/>
</dbReference>
<reference evidence="8" key="1">
    <citation type="submission" date="2024-03" db="EMBL/GenBank/DDBJ databases">
        <title>Complete genome sequence of Sulfurisphaera javensis strain KD-1.</title>
        <authorList>
            <person name="Sakai H."/>
            <person name="Nur N."/>
            <person name="Suwanto A."/>
            <person name="Kurosawa N."/>
        </authorList>
    </citation>
    <scope>NUCLEOTIDE SEQUENCE</scope>
    <source>
        <strain evidence="8">KD-1</strain>
    </source>
</reference>
<accession>A0AAT9GQX1</accession>
<sequence length="398" mass="45375">MSNIIDDILSSLKKSKIFRNRELLLPDYVPDELPHREDQIRRLVEILSPIIRVEKPNNIFIYGLTGTGKTAVTKFVLKKLYEKINNSFIYIYINTRQTDTPYRILADMLETLGVRVPFTGISTAELYKRFLKKVSELKPIIVIVLDEIDALVKKHGDDILYRLTRANYDIGKSKVSLIGITNDVKFIEFLDPRVKSSLSEEEVVFPPYNAEELEDILRKRAQLAFYESAISDEVLKLCSALAARDHGDARRALDLLRVAGEIAEREGSEKVSVEHVNKARVEIERDRVFEVVSTLPFHSKLVLLAIVIGFREKKRSLTTGEVYEIYVKLTKKVGVESVTQRRVSDIINELDMLGIITAKVVNRGRYGKTKEVNLAVNEDTIIKAITEKDNKIAGLWGR</sequence>
<proteinExistence type="inferred from homology"/>
<dbReference type="InterPro" id="IPR036388">
    <property type="entry name" value="WH-like_DNA-bd_sf"/>
</dbReference>
<evidence type="ECO:0000256" key="5">
    <source>
        <dbReference type="HAMAP-Rule" id="MF_01407"/>
    </source>
</evidence>
<dbReference type="Gene3D" id="1.10.10.10">
    <property type="entry name" value="Winged helix-like DNA-binding domain superfamily/Winged helix DNA-binding domain"/>
    <property type="match status" value="1"/>
</dbReference>